<protein>
    <submittedName>
        <fullName evidence="1">Uncharacterized protein</fullName>
    </submittedName>
</protein>
<dbReference type="EMBL" id="HBII01018340">
    <property type="protein sequence ID" value="CAE0348867.1"/>
    <property type="molecule type" value="Transcribed_RNA"/>
</dbReference>
<organism evidence="1">
    <name type="scientific">Euplotes harpa</name>
    <dbReference type="NCBI Taxonomy" id="151035"/>
    <lineage>
        <taxon>Eukaryota</taxon>
        <taxon>Sar</taxon>
        <taxon>Alveolata</taxon>
        <taxon>Ciliophora</taxon>
        <taxon>Intramacronucleata</taxon>
        <taxon>Spirotrichea</taxon>
        <taxon>Hypotrichia</taxon>
        <taxon>Euplotida</taxon>
        <taxon>Euplotidae</taxon>
        <taxon>Euplotes</taxon>
    </lineage>
</organism>
<gene>
    <name evidence="1" type="ORF">EHAR0213_LOCUS7779</name>
</gene>
<accession>A0A7S3J920</accession>
<proteinExistence type="predicted"/>
<sequence length="187" mass="22201">MDVDIYTHDSKYLYDLHSDDIGMIYFAGAKSLYHQQFNSPVSKLIHVLYEVHTKLKEKEAEFVTEESKQRFQKFALALTFKSDFWYLSQRLNMKMEMDFAEEFTPIVLDHKQKLYIDPELKYLTMETLNVTKIVQFYYSYIQGTVREYYESEPLEESYMIDGHLLRRLNQTEASSALATVPGRVEIK</sequence>
<reference evidence="1" key="1">
    <citation type="submission" date="2021-01" db="EMBL/GenBank/DDBJ databases">
        <authorList>
            <person name="Corre E."/>
            <person name="Pelletier E."/>
            <person name="Niang G."/>
            <person name="Scheremetjew M."/>
            <person name="Finn R."/>
            <person name="Kale V."/>
            <person name="Holt S."/>
            <person name="Cochrane G."/>
            <person name="Meng A."/>
            <person name="Brown T."/>
            <person name="Cohen L."/>
        </authorList>
    </citation>
    <scope>NUCLEOTIDE SEQUENCE</scope>
    <source>
        <strain evidence="1">FSP1.4</strain>
    </source>
</reference>
<dbReference type="AlphaFoldDB" id="A0A7S3J920"/>
<evidence type="ECO:0000313" key="1">
    <source>
        <dbReference type="EMBL" id="CAE0348867.1"/>
    </source>
</evidence>
<name>A0A7S3J920_9SPIT</name>